<dbReference type="PANTHER" id="PTHR30332:SF24">
    <property type="entry name" value="SECRETIN GSPD-RELATED"/>
    <property type="match status" value="1"/>
</dbReference>
<dbReference type="Proteomes" id="UP000318538">
    <property type="component" value="Chromosome"/>
</dbReference>
<dbReference type="Pfam" id="PF00263">
    <property type="entry name" value="Secretin"/>
    <property type="match status" value="1"/>
</dbReference>
<dbReference type="PRINTS" id="PR00811">
    <property type="entry name" value="BCTERIALGSPD"/>
</dbReference>
<dbReference type="GO" id="GO:0009279">
    <property type="term" value="C:cell outer membrane"/>
    <property type="evidence" value="ECO:0007669"/>
    <property type="project" value="UniProtKB-SubCell"/>
</dbReference>
<evidence type="ECO:0000256" key="3">
    <source>
        <dbReference type="ARBA" id="ARBA00023136"/>
    </source>
</evidence>
<dbReference type="InterPro" id="IPR001775">
    <property type="entry name" value="GspD/PilQ"/>
</dbReference>
<evidence type="ECO:0000313" key="8">
    <source>
        <dbReference type="EMBL" id="QDT07526.1"/>
    </source>
</evidence>
<dbReference type="GO" id="GO:0009306">
    <property type="term" value="P:protein secretion"/>
    <property type="evidence" value="ECO:0007669"/>
    <property type="project" value="InterPro"/>
</dbReference>
<evidence type="ECO:0000313" key="9">
    <source>
        <dbReference type="Proteomes" id="UP000318538"/>
    </source>
</evidence>
<feature type="domain" description="Type II/III secretion system secretin-like" evidence="6">
    <location>
        <begin position="339"/>
        <end position="491"/>
    </location>
</feature>
<evidence type="ECO:0000256" key="2">
    <source>
        <dbReference type="ARBA" id="ARBA00022729"/>
    </source>
</evidence>
<dbReference type="KEGG" id="rlc:K227x_59540"/>
<dbReference type="AlphaFoldDB" id="A0A517NK72"/>
<keyword evidence="2" id="KW-0732">Signal</keyword>
<dbReference type="Gene3D" id="3.55.50.30">
    <property type="match status" value="1"/>
</dbReference>
<dbReference type="Gene3D" id="3.30.1370.120">
    <property type="match status" value="1"/>
</dbReference>
<dbReference type="EMBL" id="CP036525">
    <property type="protein sequence ID" value="QDT07526.1"/>
    <property type="molecule type" value="Genomic_DNA"/>
</dbReference>
<keyword evidence="9" id="KW-1185">Reference proteome</keyword>
<name>A0A517NK72_9BACT</name>
<evidence type="ECO:0000256" key="1">
    <source>
        <dbReference type="ARBA" id="ARBA00004370"/>
    </source>
</evidence>
<dbReference type="GO" id="GO:0015627">
    <property type="term" value="C:type II protein secretion system complex"/>
    <property type="evidence" value="ECO:0007669"/>
    <property type="project" value="TreeGrafter"/>
</dbReference>
<dbReference type="InterPro" id="IPR004846">
    <property type="entry name" value="T2SS/T3SS_dom"/>
</dbReference>
<dbReference type="Pfam" id="PF03958">
    <property type="entry name" value="Secretin_N"/>
    <property type="match status" value="1"/>
</dbReference>
<dbReference type="InterPro" id="IPR005644">
    <property type="entry name" value="NolW-like"/>
</dbReference>
<evidence type="ECO:0000256" key="5">
    <source>
        <dbReference type="RuleBase" id="RU004004"/>
    </source>
</evidence>
<protein>
    <submittedName>
        <fullName evidence="8">Type IV pilus biogenesis and competence protein PilQ</fullName>
    </submittedName>
</protein>
<proteinExistence type="inferred from homology"/>
<dbReference type="InterPro" id="IPR038591">
    <property type="entry name" value="NolW-like_sf"/>
</dbReference>
<evidence type="ECO:0000259" key="6">
    <source>
        <dbReference type="Pfam" id="PF00263"/>
    </source>
</evidence>
<organism evidence="8 9">
    <name type="scientific">Rubripirellula lacrimiformis</name>
    <dbReference type="NCBI Taxonomy" id="1930273"/>
    <lineage>
        <taxon>Bacteria</taxon>
        <taxon>Pseudomonadati</taxon>
        <taxon>Planctomycetota</taxon>
        <taxon>Planctomycetia</taxon>
        <taxon>Pirellulales</taxon>
        <taxon>Pirellulaceae</taxon>
        <taxon>Rubripirellula</taxon>
    </lineage>
</organism>
<feature type="domain" description="NolW-like" evidence="7">
    <location>
        <begin position="201"/>
        <end position="269"/>
    </location>
</feature>
<keyword evidence="5" id="KW-0813">Transport</keyword>
<dbReference type="PANTHER" id="PTHR30332">
    <property type="entry name" value="PROBABLE GENERAL SECRETION PATHWAY PROTEIN D"/>
    <property type="match status" value="1"/>
</dbReference>
<evidence type="ECO:0000256" key="4">
    <source>
        <dbReference type="RuleBase" id="RU004003"/>
    </source>
</evidence>
<comment type="subcellular location">
    <subcellularLocation>
        <location evidence="5">Cell outer membrane</location>
    </subcellularLocation>
    <subcellularLocation>
        <location evidence="1">Membrane</location>
    </subcellularLocation>
</comment>
<comment type="similarity">
    <text evidence="4">Belongs to the bacterial secretin family.</text>
</comment>
<dbReference type="InterPro" id="IPR050810">
    <property type="entry name" value="Bact_Secretion_Sys_Channel"/>
</dbReference>
<sequence>MLCVVCCAPASGQSPGSVSPRTAPHRVQLYQPQQRPSKLPIVGSTSAVPKVAVLRDLESASAYPTAAEVSQLWRRVRPTAVQQVAAQGDMNDADLIPIARVPVPEGVKLSTHDELVYLVATGADLNAVLRMIAEHHGLNLALAPDVGGPLTVSIRGARLDEVLDAILGVAGFSWHRVDNMLYVTGGRIPGMDPRVQGRYLQVYPLNYISANDVEDVANSLLSPVGNAFVSQSDPIDQMRTRETLVIEDTPAAHARIAQYIAQIDVPPKQVLIEAHIMQISLTDAERHGINLKTLVRAGNSQIELEGSGFADDAESGPSVALRLKGSDMTGLLELIRECTNSRTLASPKLSVINQQEAKIQIGQRLPYAVATTVQTTTVQSVEFLDVGVVLTVRPTITDDGNVVMSVLPKVSGGKILASGFPEEETTEVQTTIMIPDGGGVVIGGLIREDNVLDQAMVPWLGNIPVVGHLFRRKSQESRRSELIVALVAHVIHNGYGPRQHEETELHLALPDYAERELINRGAYGYEPSMVTE</sequence>
<accession>A0A517NK72</accession>
<keyword evidence="3" id="KW-0472">Membrane</keyword>
<reference evidence="8 9" key="1">
    <citation type="submission" date="2019-02" db="EMBL/GenBank/DDBJ databases">
        <title>Deep-cultivation of Planctomycetes and their phenomic and genomic characterization uncovers novel biology.</title>
        <authorList>
            <person name="Wiegand S."/>
            <person name="Jogler M."/>
            <person name="Boedeker C."/>
            <person name="Pinto D."/>
            <person name="Vollmers J."/>
            <person name="Rivas-Marin E."/>
            <person name="Kohn T."/>
            <person name="Peeters S.H."/>
            <person name="Heuer A."/>
            <person name="Rast P."/>
            <person name="Oberbeckmann S."/>
            <person name="Bunk B."/>
            <person name="Jeske O."/>
            <person name="Meyerdierks A."/>
            <person name="Storesund J.E."/>
            <person name="Kallscheuer N."/>
            <person name="Luecker S."/>
            <person name="Lage O.M."/>
            <person name="Pohl T."/>
            <person name="Merkel B.J."/>
            <person name="Hornburger P."/>
            <person name="Mueller R.-W."/>
            <person name="Bruemmer F."/>
            <person name="Labrenz M."/>
            <person name="Spormann A.M."/>
            <person name="Op den Camp H."/>
            <person name="Overmann J."/>
            <person name="Amann R."/>
            <person name="Jetten M.S.M."/>
            <person name="Mascher T."/>
            <person name="Medema M.H."/>
            <person name="Devos D.P."/>
            <person name="Kaster A.-K."/>
            <person name="Ovreas L."/>
            <person name="Rohde M."/>
            <person name="Galperin M.Y."/>
            <person name="Jogler C."/>
        </authorList>
    </citation>
    <scope>NUCLEOTIDE SEQUENCE [LARGE SCALE GENOMIC DNA]</scope>
    <source>
        <strain evidence="8 9">K22_7</strain>
    </source>
</reference>
<evidence type="ECO:0000259" key="7">
    <source>
        <dbReference type="Pfam" id="PF03958"/>
    </source>
</evidence>
<gene>
    <name evidence="8" type="primary">pilQ</name>
    <name evidence="8" type="ORF">K227x_59540</name>
</gene>